<accession>A0AA36G736</accession>
<name>A0AA36G736_9BILA</name>
<protein>
    <submittedName>
        <fullName evidence="2">Uncharacterized protein</fullName>
    </submittedName>
</protein>
<keyword evidence="3" id="KW-1185">Reference proteome</keyword>
<dbReference type="AlphaFoldDB" id="A0AA36G736"/>
<evidence type="ECO:0000256" key="1">
    <source>
        <dbReference type="SAM" id="SignalP"/>
    </source>
</evidence>
<feature type="signal peptide" evidence="1">
    <location>
        <begin position="1"/>
        <end position="21"/>
    </location>
</feature>
<evidence type="ECO:0000313" key="2">
    <source>
        <dbReference type="EMBL" id="CAJ0575118.1"/>
    </source>
</evidence>
<sequence length="154" mass="16811">MLKVGFSLLLLISAYPPDVSALVANSRARRFAQDEACGFRAFFCYTYTWMAAKGLPFDPPTTLETKCTPCTAKLCTTTPSFTPSEFRALIACDPANYFCENFATVGVAAQPTCIKPLAFAVEMTGGVEKKHVLLAFNVCTREMLAKETCPVDLL</sequence>
<feature type="non-terminal residue" evidence="2">
    <location>
        <position position="1"/>
    </location>
</feature>
<dbReference type="EMBL" id="CATQJA010002636">
    <property type="protein sequence ID" value="CAJ0575118.1"/>
    <property type="molecule type" value="Genomic_DNA"/>
</dbReference>
<comment type="caution">
    <text evidence="2">The sequence shown here is derived from an EMBL/GenBank/DDBJ whole genome shotgun (WGS) entry which is preliminary data.</text>
</comment>
<dbReference type="Proteomes" id="UP001177023">
    <property type="component" value="Unassembled WGS sequence"/>
</dbReference>
<organism evidence="2 3">
    <name type="scientific">Mesorhabditis spiculigera</name>
    <dbReference type="NCBI Taxonomy" id="96644"/>
    <lineage>
        <taxon>Eukaryota</taxon>
        <taxon>Metazoa</taxon>
        <taxon>Ecdysozoa</taxon>
        <taxon>Nematoda</taxon>
        <taxon>Chromadorea</taxon>
        <taxon>Rhabditida</taxon>
        <taxon>Rhabditina</taxon>
        <taxon>Rhabditomorpha</taxon>
        <taxon>Rhabditoidea</taxon>
        <taxon>Rhabditidae</taxon>
        <taxon>Mesorhabditinae</taxon>
        <taxon>Mesorhabditis</taxon>
    </lineage>
</organism>
<feature type="chain" id="PRO_5041284132" evidence="1">
    <location>
        <begin position="22"/>
        <end position="154"/>
    </location>
</feature>
<proteinExistence type="predicted"/>
<gene>
    <name evidence="2" type="ORF">MSPICULIGERA_LOCUS13434</name>
</gene>
<evidence type="ECO:0000313" key="3">
    <source>
        <dbReference type="Proteomes" id="UP001177023"/>
    </source>
</evidence>
<keyword evidence="1" id="KW-0732">Signal</keyword>
<reference evidence="2" key="1">
    <citation type="submission" date="2023-06" db="EMBL/GenBank/DDBJ databases">
        <authorList>
            <person name="Delattre M."/>
        </authorList>
    </citation>
    <scope>NUCLEOTIDE SEQUENCE</scope>
    <source>
        <strain evidence="2">AF72</strain>
    </source>
</reference>